<feature type="region of interest" description="Disordered" evidence="1">
    <location>
        <begin position="636"/>
        <end position="689"/>
    </location>
</feature>
<feature type="compositionally biased region" description="Polar residues" evidence="1">
    <location>
        <begin position="1029"/>
        <end position="1047"/>
    </location>
</feature>
<gene>
    <name evidence="2" type="ORF">DR094_00600</name>
</gene>
<feature type="compositionally biased region" description="Basic and acidic residues" evidence="1">
    <location>
        <begin position="1015"/>
        <end position="1028"/>
    </location>
</feature>
<organism evidence="2 3">
    <name type="scientific">Mesomycoplasma flocculare</name>
    <name type="common">Mycoplasma flocculare</name>
    <dbReference type="NCBI Taxonomy" id="2128"/>
    <lineage>
        <taxon>Bacteria</taxon>
        <taxon>Bacillati</taxon>
        <taxon>Mycoplasmatota</taxon>
        <taxon>Mycoplasmoidales</taxon>
        <taxon>Metamycoplasmataceae</taxon>
        <taxon>Mesomycoplasma</taxon>
    </lineage>
</organism>
<feature type="compositionally biased region" description="Polar residues" evidence="1">
    <location>
        <begin position="646"/>
        <end position="677"/>
    </location>
</feature>
<sequence length="1086" mass="124734">MKIVKQIKKTKYLSTKSKILLGLGLSSAFLAVLGISVAASYGFALSKKKSYEITVEDLNRLATKINGLSFNSQKISPFSNYATLKKEWKNMQNSEKNGDFFDFYTLEYKRLQPYKLPNGIWVEFIKIEPDDANQQFSVEFVLKTFNGSRIIKSDIKTDKVTISPNSTFFLENFYQALQINLKNISPYSRVQKGKKSPKNWLASDFLNEINIEETADGAIQKIRDFFNFDFDSVLKNKNFSIKYNNALIFPYKIEILKNSMNTWLKPSQTNADFLEIQGKVSFTDQAKKLFPKNFNTNITKYFNFLLFDSTKNESAFADPNFFIKIPEIAEPKVDEFASKNSQEKFNSQQKSILSVYKFIKYKENNSGLKSAEEAKKALNSLFINGLELDFGKYNDLDAKIKKKFEYKILVDKIHFGSDENSAFIRVPFEISYPLDEKKEKKLKTETQVLLRNFKNSASQSVLTFNPKEFASIPVVSLKYPNNQSQNNDGLYESFEPVSKSQIERLLALNYHEKIYEILTDSSKFNLTFSEKEVLNSWILSYKFPTIAEFSKRTLIPENRKNNTQIIPFFQNNQEFIAFTNKILTLPKEEAKKYLEIFLNALTQEKQAQIKGTFNREQKPLESSDNDKAALLKVQEVQSQENKDNLQKSQQTKTGKQETFNAKSPDSSTSNPQQVNSEQQKKFGKTLNGNTKTSATEFNNKIVAKLQKQYKISILKDLIYKIDALESESGGQSKLNLDSFTDLFINTYKNNDLIIQFNTFAENLNYNIVFVPNQDSESISDEEKINLVSKSDSTIENLKKSEKNQSSTEPSTQKNVLKNKVSLFQEAKPSSQNGTPQKSSAEFTTISRHERETEVFKLGYYYIFTSSNTNKIVFRTPIKSIKLKVFSAEKAGDNLEKLSYNILNFPQSLLKLELAENNFASADALKKSAEEILKAEFNSQDKDLKSTTESFRKLFGNKTFMKVYPLLYGNGLIYKKDSVFKDKFGNLKIRFAVKDLDVSEQRQIILPSILDPEKSEELSKNTEKVKEKLQNSLTQPATSDSQQTKSSLQNDLNNLKTELEVFKPDEKEAKYPLVFIVIKPDKQFKRN</sequence>
<dbReference type="InterPro" id="IPR054789">
    <property type="entry name" value="P97_adhes_N"/>
</dbReference>
<name>A0AAW9X9Q6_MESFC</name>
<evidence type="ECO:0000256" key="1">
    <source>
        <dbReference type="SAM" id="MobiDB-lite"/>
    </source>
</evidence>
<dbReference type="NCBIfam" id="NF045828">
    <property type="entry name" value="P97_adhes_Nterm"/>
    <property type="match status" value="1"/>
</dbReference>
<dbReference type="AlphaFoldDB" id="A0AAW9X9Q6"/>
<evidence type="ECO:0000313" key="3">
    <source>
        <dbReference type="Proteomes" id="UP001193441"/>
    </source>
</evidence>
<proteinExistence type="predicted"/>
<reference evidence="2" key="1">
    <citation type="submission" date="2018-07" db="EMBL/GenBank/DDBJ databases">
        <title>Genetic characterization of Mycoplasma hyopneumoniae, M. hyorhinis and M. flocculare isolates through whole genome sequencing analysis: comparative analysis of sequence types and putative genes involved in virulence.</title>
        <authorList>
            <person name="Fourour S."/>
            <person name="Lucas P."/>
            <person name="Touzain F."/>
            <person name="Tocqueville V."/>
            <person name="Kempf I."/>
            <person name="Marois-Crehan C."/>
        </authorList>
    </citation>
    <scope>NUCLEOTIDE SEQUENCE</scope>
    <source>
        <strain evidence="2">MF22</strain>
    </source>
</reference>
<evidence type="ECO:0000313" key="2">
    <source>
        <dbReference type="EMBL" id="MXR56506.1"/>
    </source>
</evidence>
<evidence type="ECO:0008006" key="4">
    <source>
        <dbReference type="Google" id="ProtNLM"/>
    </source>
</evidence>
<dbReference type="EMBL" id="QQRD01000001">
    <property type="protein sequence ID" value="MXR56506.1"/>
    <property type="molecule type" value="Genomic_DNA"/>
</dbReference>
<protein>
    <recommendedName>
        <fullName evidence="4">P97/LppS family protein</fullName>
    </recommendedName>
</protein>
<dbReference type="Proteomes" id="UP001193441">
    <property type="component" value="Unassembled WGS sequence"/>
</dbReference>
<dbReference type="RefSeq" id="WP_160583691.1">
    <property type="nucleotide sequence ID" value="NZ_QQRD01000001.1"/>
</dbReference>
<comment type="caution">
    <text evidence="2">The sequence shown here is derived from an EMBL/GenBank/DDBJ whole genome shotgun (WGS) entry which is preliminary data.</text>
</comment>
<feature type="region of interest" description="Disordered" evidence="1">
    <location>
        <begin position="1015"/>
        <end position="1047"/>
    </location>
</feature>
<accession>A0AAW9X9Q6</accession>